<feature type="transmembrane region" description="Helical" evidence="1">
    <location>
        <begin position="12"/>
        <end position="32"/>
    </location>
</feature>
<proteinExistence type="predicted"/>
<dbReference type="GO" id="GO:0000270">
    <property type="term" value="P:peptidoglycan metabolic process"/>
    <property type="evidence" value="ECO:0007669"/>
    <property type="project" value="TreeGrafter"/>
</dbReference>
<dbReference type="Pfam" id="PF02698">
    <property type="entry name" value="DUF218"/>
    <property type="match status" value="1"/>
</dbReference>
<organism evidence="3">
    <name type="scientific">Aureimonas frigidaquae</name>
    <dbReference type="NCBI Taxonomy" id="424757"/>
    <lineage>
        <taxon>Bacteria</taxon>
        <taxon>Pseudomonadati</taxon>
        <taxon>Pseudomonadota</taxon>
        <taxon>Alphaproteobacteria</taxon>
        <taxon>Hyphomicrobiales</taxon>
        <taxon>Aurantimonadaceae</taxon>
        <taxon>Aureimonas</taxon>
    </lineage>
</organism>
<dbReference type="OrthoDB" id="9809813at2"/>
<accession>A0A0P0Z2W9</accession>
<feature type="transmembrane region" description="Helical" evidence="1">
    <location>
        <begin position="39"/>
        <end position="62"/>
    </location>
</feature>
<protein>
    <recommendedName>
        <fullName evidence="2">DUF218 domain-containing protein</fullName>
    </recommendedName>
</protein>
<dbReference type="GO" id="GO:0005886">
    <property type="term" value="C:plasma membrane"/>
    <property type="evidence" value="ECO:0007669"/>
    <property type="project" value="TreeGrafter"/>
</dbReference>
<name>A0A0P0Z2W9_9HYPH</name>
<dbReference type="InterPro" id="IPR003848">
    <property type="entry name" value="DUF218"/>
</dbReference>
<evidence type="ECO:0000259" key="2">
    <source>
        <dbReference type="Pfam" id="PF02698"/>
    </source>
</evidence>
<dbReference type="RefSeq" id="WP_062226167.1">
    <property type="nucleotide sequence ID" value="NZ_BBWR01000002.1"/>
</dbReference>
<keyword evidence="1" id="KW-0812">Transmembrane</keyword>
<dbReference type="PANTHER" id="PTHR30336:SF4">
    <property type="entry name" value="ENVELOPE BIOGENESIS FACTOR ELYC"/>
    <property type="match status" value="1"/>
</dbReference>
<reference evidence="3" key="1">
    <citation type="journal article" date="2015" name="Proc. Natl. Acad. Sci. U.S.A.">
        <title>Bacterial clade with the ribosomal RNA operon on a small plasmid rather than the chromosome.</title>
        <authorList>
            <person name="Anda M."/>
            <person name="Ohtsubo Y."/>
            <person name="Okubo T."/>
            <person name="Sugawara M."/>
            <person name="Nagata Y."/>
            <person name="Tsuda M."/>
            <person name="Minamisawa K."/>
            <person name="Mitsui H."/>
        </authorList>
    </citation>
    <scope>NUCLEOTIDE SEQUENCE</scope>
    <source>
        <strain evidence="3">JCM 14755</strain>
    </source>
</reference>
<dbReference type="InterPro" id="IPR014729">
    <property type="entry name" value="Rossmann-like_a/b/a_fold"/>
</dbReference>
<evidence type="ECO:0000313" key="3">
    <source>
        <dbReference type="EMBL" id="BAT28378.1"/>
    </source>
</evidence>
<dbReference type="AlphaFoldDB" id="A0A0P0Z2W9"/>
<sequence>MFFLLSKIFWYLVQPLVVVLILAGMGFLALLMRRRRLGLWLSGTALLLLAVMSLSPLGLLMMSPLEERVPRAPLPERVDGIVVLGGALDTRITATRGVPELNDAADRMTAAVALSRQYPDARVLFSGGSAEILFEDISEAVAGRLLLDSLGLPADRLLLEDQSRNTWENAVFSRALAQPQEGEVWLLVTSAYHMPRAIGCFRVAGFDVVPFPVDYQTPSGPAVWRPSTASIRNVEKVHFAIREYIGLLAYWMTGRTDALFPRA</sequence>
<feature type="domain" description="DUF218" evidence="2">
    <location>
        <begin position="79"/>
        <end position="246"/>
    </location>
</feature>
<keyword evidence="1" id="KW-1133">Transmembrane helix</keyword>
<dbReference type="Gene3D" id="3.40.50.620">
    <property type="entry name" value="HUPs"/>
    <property type="match status" value="1"/>
</dbReference>
<dbReference type="GO" id="GO:0043164">
    <property type="term" value="P:Gram-negative-bacterium-type cell wall biogenesis"/>
    <property type="evidence" value="ECO:0007669"/>
    <property type="project" value="TreeGrafter"/>
</dbReference>
<evidence type="ECO:0000256" key="1">
    <source>
        <dbReference type="SAM" id="Phobius"/>
    </source>
</evidence>
<dbReference type="InterPro" id="IPR051599">
    <property type="entry name" value="Cell_Envelope_Assoc"/>
</dbReference>
<keyword evidence="1" id="KW-0472">Membrane</keyword>
<dbReference type="PANTHER" id="PTHR30336">
    <property type="entry name" value="INNER MEMBRANE PROTEIN, PROBABLE PERMEASE"/>
    <property type="match status" value="1"/>
</dbReference>
<dbReference type="CDD" id="cd06259">
    <property type="entry name" value="YdcF-like"/>
    <property type="match status" value="1"/>
</dbReference>
<dbReference type="EMBL" id="LC066377">
    <property type="protein sequence ID" value="BAT28378.1"/>
    <property type="molecule type" value="Genomic_DNA"/>
</dbReference>